<dbReference type="EMBL" id="JARBHB010000003">
    <property type="protein sequence ID" value="KAJ8890343.1"/>
    <property type="molecule type" value="Genomic_DNA"/>
</dbReference>
<evidence type="ECO:0000313" key="2">
    <source>
        <dbReference type="EMBL" id="KAJ8890343.1"/>
    </source>
</evidence>
<organism evidence="2 3">
    <name type="scientific">Dryococelus australis</name>
    <dbReference type="NCBI Taxonomy" id="614101"/>
    <lineage>
        <taxon>Eukaryota</taxon>
        <taxon>Metazoa</taxon>
        <taxon>Ecdysozoa</taxon>
        <taxon>Arthropoda</taxon>
        <taxon>Hexapoda</taxon>
        <taxon>Insecta</taxon>
        <taxon>Pterygota</taxon>
        <taxon>Neoptera</taxon>
        <taxon>Polyneoptera</taxon>
        <taxon>Phasmatodea</taxon>
        <taxon>Verophasmatodea</taxon>
        <taxon>Anareolatae</taxon>
        <taxon>Phasmatidae</taxon>
        <taxon>Eurycanthinae</taxon>
        <taxon>Dryococelus</taxon>
    </lineage>
</organism>
<keyword evidence="3" id="KW-1185">Reference proteome</keyword>
<feature type="region of interest" description="Disordered" evidence="1">
    <location>
        <begin position="250"/>
        <end position="275"/>
    </location>
</feature>
<name>A0ABQ9I135_9NEOP</name>
<evidence type="ECO:0000256" key="1">
    <source>
        <dbReference type="SAM" id="MobiDB-lite"/>
    </source>
</evidence>
<gene>
    <name evidence="2" type="ORF">PR048_009851</name>
</gene>
<evidence type="ECO:0000313" key="3">
    <source>
        <dbReference type="Proteomes" id="UP001159363"/>
    </source>
</evidence>
<protein>
    <submittedName>
        <fullName evidence="2">Uncharacterized protein</fullName>
    </submittedName>
</protein>
<dbReference type="Proteomes" id="UP001159363">
    <property type="component" value="Chromosome 3"/>
</dbReference>
<feature type="compositionally biased region" description="Low complexity" evidence="1">
    <location>
        <begin position="250"/>
        <end position="262"/>
    </location>
</feature>
<reference evidence="2 3" key="1">
    <citation type="submission" date="2023-02" db="EMBL/GenBank/DDBJ databases">
        <title>LHISI_Scaffold_Assembly.</title>
        <authorList>
            <person name="Stuart O.P."/>
            <person name="Cleave R."/>
            <person name="Magrath M.J.L."/>
            <person name="Mikheyev A.S."/>
        </authorList>
    </citation>
    <scope>NUCLEOTIDE SEQUENCE [LARGE SCALE GENOMIC DNA]</scope>
    <source>
        <strain evidence="2">Daus_M_001</strain>
        <tissue evidence="2">Leg muscle</tissue>
    </source>
</reference>
<proteinExistence type="predicted"/>
<accession>A0ABQ9I135</accession>
<comment type="caution">
    <text evidence="2">The sequence shown here is derived from an EMBL/GenBank/DDBJ whole genome shotgun (WGS) entry which is preliminary data.</text>
</comment>
<sequence length="396" mass="44497">MKANMVERFNRNLKNEMGKKFSSQGSYKRMDILPDIKLQLQSKSNYMNEACGHKGQLHNGCLDDLDEKGEEEEEVTLWDLRTKIHLFQEEAAVATHIYNLLCDSNYALLLRGVHNLLAKPIWHSINRMPLAGDISKQQPRWWLTDAHSSQQHPSWRMLLLHFSWQEEKYQTKQDGCPSISKMATRSVDIWDGDTGVVTSYGDVIQDGYQSSVGRKPENGAAVAQGIKPYSGAAVAQWLEHPIVGPSREAAASSQRAAPDACAGSERKRLRGKNPTSEVEWEGAFWIGRSPSGPGWRCGGEPLCRSRDRGSKMVSIGVECGSGKFTRTKNSRNQGLHHGREPGGCAHSLGRKRVRENPQHWTSRWLAAGLNDRVLDLHFHWDGICDWEHPGNTLVPE</sequence>
<feature type="region of interest" description="Disordered" evidence="1">
    <location>
        <begin position="326"/>
        <end position="348"/>
    </location>
</feature>